<comment type="caution">
    <text evidence="3">The sequence shown here is derived from an EMBL/GenBank/DDBJ whole genome shotgun (WGS) entry which is preliminary data.</text>
</comment>
<dbReference type="Pfam" id="PF13439">
    <property type="entry name" value="Glyco_transf_4"/>
    <property type="match status" value="1"/>
</dbReference>
<dbReference type="SUPFAM" id="SSF53756">
    <property type="entry name" value="UDP-Glycosyltransferase/glycogen phosphorylase"/>
    <property type="match status" value="1"/>
</dbReference>
<dbReference type="Gene3D" id="3.40.50.2000">
    <property type="entry name" value="Glycogen Phosphorylase B"/>
    <property type="match status" value="2"/>
</dbReference>
<reference evidence="3 4" key="1">
    <citation type="submission" date="2019-08" db="EMBL/GenBank/DDBJ databases">
        <title>Genome of Luteibaculum oceani JCM 18817.</title>
        <authorList>
            <person name="Bowman J.P."/>
        </authorList>
    </citation>
    <scope>NUCLEOTIDE SEQUENCE [LARGE SCALE GENOMIC DNA]</scope>
    <source>
        <strain evidence="3 4">JCM 18817</strain>
    </source>
</reference>
<dbReference type="EMBL" id="VORB01000004">
    <property type="protein sequence ID" value="TXC81401.1"/>
    <property type="molecule type" value="Genomic_DNA"/>
</dbReference>
<proteinExistence type="predicted"/>
<feature type="domain" description="Glycosyl transferase family 1" evidence="1">
    <location>
        <begin position="195"/>
        <end position="316"/>
    </location>
</feature>
<dbReference type="AlphaFoldDB" id="A0A5C6VAA2"/>
<gene>
    <name evidence="3" type="ORF">FRX97_05185</name>
</gene>
<sequence>MVSNLSQGKLTVLHVVEGFDKGAVENWLLRTFLYSKEKEDSINWIFLCYGNSDEAKLKLLREKGATVWESPVKVSKIISFWIFLRSVVSRTKPDIVHAHHDYLSGLYMIGLLGAPIKKIVQVHNTDRDLPIRPGHKKRISFWISEFALKCCVDEIIFISNVVRDYFFEKSFVPNSYKVLYYGVQQPREIKDAKKILKSKFGVKRDEFVILFVGRLNPVKNPIKFLQILAVLKSQGIKFKGILLGEGNLKPELKRLAKILNLQKELINVGFTREVSLFYQGSDIFLFPRVKHPVEGLGLTVVEAQMNGARVLTSDGVSHEVTLPGSMIRFLDSELPNENWADHLIEMLHTTFSYNIENADLASFSLSQSLKAYLKMYNSL</sequence>
<dbReference type="InterPro" id="IPR001296">
    <property type="entry name" value="Glyco_trans_1"/>
</dbReference>
<evidence type="ECO:0000259" key="2">
    <source>
        <dbReference type="Pfam" id="PF13439"/>
    </source>
</evidence>
<dbReference type="InterPro" id="IPR028098">
    <property type="entry name" value="Glyco_trans_4-like_N"/>
</dbReference>
<dbReference type="Pfam" id="PF00534">
    <property type="entry name" value="Glycos_transf_1"/>
    <property type="match status" value="1"/>
</dbReference>
<accession>A0A5C6VAA2</accession>
<evidence type="ECO:0000259" key="1">
    <source>
        <dbReference type="Pfam" id="PF00534"/>
    </source>
</evidence>
<evidence type="ECO:0000313" key="4">
    <source>
        <dbReference type="Proteomes" id="UP000321168"/>
    </source>
</evidence>
<dbReference type="Proteomes" id="UP000321168">
    <property type="component" value="Unassembled WGS sequence"/>
</dbReference>
<dbReference type="GO" id="GO:0016757">
    <property type="term" value="F:glycosyltransferase activity"/>
    <property type="evidence" value="ECO:0007669"/>
    <property type="project" value="InterPro"/>
</dbReference>
<keyword evidence="4" id="KW-1185">Reference proteome</keyword>
<dbReference type="OrthoDB" id="7560678at2"/>
<feature type="domain" description="Glycosyltransferase subfamily 4-like N-terminal" evidence="2">
    <location>
        <begin position="50"/>
        <end position="183"/>
    </location>
</feature>
<keyword evidence="3" id="KW-0808">Transferase</keyword>
<name>A0A5C6VAA2_9FLAO</name>
<evidence type="ECO:0000313" key="3">
    <source>
        <dbReference type="EMBL" id="TXC81401.1"/>
    </source>
</evidence>
<organism evidence="3 4">
    <name type="scientific">Luteibaculum oceani</name>
    <dbReference type="NCBI Taxonomy" id="1294296"/>
    <lineage>
        <taxon>Bacteria</taxon>
        <taxon>Pseudomonadati</taxon>
        <taxon>Bacteroidota</taxon>
        <taxon>Flavobacteriia</taxon>
        <taxon>Flavobacteriales</taxon>
        <taxon>Luteibaculaceae</taxon>
        <taxon>Luteibaculum</taxon>
    </lineage>
</organism>
<dbReference type="PANTHER" id="PTHR12526">
    <property type="entry name" value="GLYCOSYLTRANSFERASE"/>
    <property type="match status" value="1"/>
</dbReference>
<dbReference type="PANTHER" id="PTHR12526:SF630">
    <property type="entry name" value="GLYCOSYLTRANSFERASE"/>
    <property type="match status" value="1"/>
</dbReference>
<protein>
    <submittedName>
        <fullName evidence="3">Glycosyltransferase family 1 protein</fullName>
    </submittedName>
</protein>